<dbReference type="NCBIfam" id="NF040824">
    <property type="entry name" value="damage_ctl_Phtase"/>
    <property type="match status" value="1"/>
</dbReference>
<name>A0A097QTL7_9EURY</name>
<feature type="domain" description="Damage-control phosphatase ARMT1-like metal-binding" evidence="1">
    <location>
        <begin position="3"/>
        <end position="276"/>
    </location>
</feature>
<evidence type="ECO:0000259" key="1">
    <source>
        <dbReference type="Pfam" id="PF01937"/>
    </source>
</evidence>
<dbReference type="InterPro" id="IPR036075">
    <property type="entry name" value="ARMT-1-like_metal-bd_sf"/>
</dbReference>
<dbReference type="AlphaFoldDB" id="A0A097QTL7"/>
<accession>A0A097QTL7</accession>
<dbReference type="PIRSF" id="PIRSF006593">
    <property type="entry name" value="UCP006593"/>
    <property type="match status" value="1"/>
</dbReference>
<reference evidence="2 3" key="1">
    <citation type="journal article" date="2015" name="Int. J. Syst. Evol. Microbiol.">
        <title>Thermococcus eurythermalis sp. nov., a conditional piezophilic hyperthermophilic archaeon with a wide temperature range isolated from an oil-immersed chimney in the Guaymas Basin.</title>
        <authorList>
            <person name="Zhao W."/>
            <person name="Zeng X."/>
            <person name="Xiao X."/>
        </authorList>
    </citation>
    <scope>NUCLEOTIDE SEQUENCE [LARGE SCALE GENOMIC DNA]</scope>
    <source>
        <strain evidence="2 3">A501</strain>
    </source>
</reference>
<dbReference type="Gene3D" id="3.40.50.10880">
    <property type="entry name" value="Uncharacterised protein PF01937, DUF89, domain 3"/>
    <property type="match status" value="1"/>
</dbReference>
<dbReference type="GeneID" id="25152868"/>
<sequence length="284" mass="31685">MRIHHECIACAINQCQKIVEMGLFEEYSRRDAMLFSLRRASELFSKDSIPAVAGGLLFLDLYKAIGNDDPFQKYKRLSNEIARELVGHFRDSDLGTALKLAIAGNVVDFSVGYDPQKLEDDIKQVVSESLAIDHSNELFDRLKCAKTLLYLVDNCGEIYFDRLFIEKLRENFPNLRIIVAGKEEPIINDATVDDLVEAGFGEVAEVVSTGSRLPGAPLDHVSETFLEIFRSADVIIAKGQANFETLSETGDPRIFFLLKAKCPPIAREIGVPIGSLLCFNPLLR</sequence>
<gene>
    <name evidence="2" type="ORF">TEU_05395</name>
</gene>
<dbReference type="InterPro" id="IPR053636">
    <property type="entry name" value="DCN_phosphatase_I"/>
</dbReference>
<dbReference type="RefSeq" id="WP_050002784.1">
    <property type="nucleotide sequence ID" value="NZ_CP008887.1"/>
</dbReference>
<dbReference type="InterPro" id="IPR002791">
    <property type="entry name" value="ARMT1-like_metal-bd"/>
</dbReference>
<evidence type="ECO:0000313" key="3">
    <source>
        <dbReference type="Proteomes" id="UP000029980"/>
    </source>
</evidence>
<dbReference type="InterPro" id="IPR014444">
    <property type="entry name" value="PH1575-like"/>
</dbReference>
<keyword evidence="3" id="KW-1185">Reference proteome</keyword>
<organism evidence="2 3">
    <name type="scientific">Thermococcus eurythermalis</name>
    <dbReference type="NCBI Taxonomy" id="1505907"/>
    <lineage>
        <taxon>Archaea</taxon>
        <taxon>Methanobacteriati</taxon>
        <taxon>Methanobacteriota</taxon>
        <taxon>Thermococci</taxon>
        <taxon>Thermococcales</taxon>
        <taxon>Thermococcaceae</taxon>
        <taxon>Thermococcus</taxon>
    </lineage>
</organism>
<dbReference type="SUPFAM" id="SSF111321">
    <property type="entry name" value="AF1104-like"/>
    <property type="match status" value="1"/>
</dbReference>
<dbReference type="Gene3D" id="1.10.285.20">
    <property type="entry name" value="Uncharacterised protein PF01937, DUF89, domain 2"/>
    <property type="match status" value="1"/>
</dbReference>
<dbReference type="Proteomes" id="UP000029980">
    <property type="component" value="Chromosome"/>
</dbReference>
<dbReference type="KEGG" id="teu:TEU_05395"/>
<dbReference type="STRING" id="1505907.TEU_05395"/>
<dbReference type="HOGENOM" id="CLU_071520_0_0_2"/>
<dbReference type="OrthoDB" id="359165at2157"/>
<dbReference type="Gene3D" id="1.10.8.380">
    <property type="entry name" value="Uncharacterised protein PF01937, DUF89, domain 1"/>
    <property type="match status" value="1"/>
</dbReference>
<dbReference type="Pfam" id="PF01937">
    <property type="entry name" value="ARMT1-like_dom"/>
    <property type="match status" value="1"/>
</dbReference>
<protein>
    <recommendedName>
        <fullName evidence="1">Damage-control phosphatase ARMT1-like metal-binding domain-containing protein</fullName>
    </recommendedName>
</protein>
<evidence type="ECO:0000313" key="2">
    <source>
        <dbReference type="EMBL" id="AIU69812.1"/>
    </source>
</evidence>
<proteinExistence type="predicted"/>
<dbReference type="EMBL" id="CP008887">
    <property type="protein sequence ID" value="AIU69812.1"/>
    <property type="molecule type" value="Genomic_DNA"/>
</dbReference>